<reference evidence="1" key="1">
    <citation type="submission" date="2023-07" db="EMBL/GenBank/DDBJ databases">
        <title>draft genome sequence of fig (Ficus carica).</title>
        <authorList>
            <person name="Takahashi T."/>
            <person name="Nishimura K."/>
        </authorList>
    </citation>
    <scope>NUCLEOTIDE SEQUENCE</scope>
</reference>
<evidence type="ECO:0000313" key="1">
    <source>
        <dbReference type="EMBL" id="GMN38487.1"/>
    </source>
</evidence>
<proteinExistence type="predicted"/>
<sequence>MKAPVGQRRWRRFHGDRAPCSVPKEILTELVKASSSHVDDDRHGQVCKVSIAKDCKANPHLHKQNPSTRFGDETTGSVWQRDICSWSGDGMTCDFWRRDDYAQF</sequence>
<gene>
    <name evidence="1" type="ORF">TIFTF001_007721</name>
</gene>
<name>A0AA88D288_FICCA</name>
<organism evidence="1 2">
    <name type="scientific">Ficus carica</name>
    <name type="common">Common fig</name>
    <dbReference type="NCBI Taxonomy" id="3494"/>
    <lineage>
        <taxon>Eukaryota</taxon>
        <taxon>Viridiplantae</taxon>
        <taxon>Streptophyta</taxon>
        <taxon>Embryophyta</taxon>
        <taxon>Tracheophyta</taxon>
        <taxon>Spermatophyta</taxon>
        <taxon>Magnoliopsida</taxon>
        <taxon>eudicotyledons</taxon>
        <taxon>Gunneridae</taxon>
        <taxon>Pentapetalae</taxon>
        <taxon>rosids</taxon>
        <taxon>fabids</taxon>
        <taxon>Rosales</taxon>
        <taxon>Moraceae</taxon>
        <taxon>Ficeae</taxon>
        <taxon>Ficus</taxon>
    </lineage>
</organism>
<dbReference type="EMBL" id="BTGU01000008">
    <property type="protein sequence ID" value="GMN38487.1"/>
    <property type="molecule type" value="Genomic_DNA"/>
</dbReference>
<evidence type="ECO:0000313" key="2">
    <source>
        <dbReference type="Proteomes" id="UP001187192"/>
    </source>
</evidence>
<comment type="caution">
    <text evidence="1">The sequence shown here is derived from an EMBL/GenBank/DDBJ whole genome shotgun (WGS) entry which is preliminary data.</text>
</comment>
<dbReference type="AlphaFoldDB" id="A0AA88D288"/>
<keyword evidence="2" id="KW-1185">Reference proteome</keyword>
<protein>
    <submittedName>
        <fullName evidence="1">Uncharacterized protein</fullName>
    </submittedName>
</protein>
<accession>A0AA88D288</accession>
<dbReference type="Proteomes" id="UP001187192">
    <property type="component" value="Unassembled WGS sequence"/>
</dbReference>